<dbReference type="RefSeq" id="WP_303539595.1">
    <property type="nucleotide sequence ID" value="NZ_JAUOTP010000001.1"/>
</dbReference>
<gene>
    <name evidence="1" type="ORF">Q4F19_02710</name>
</gene>
<protein>
    <recommendedName>
        <fullName evidence="3">Regulatory protein RecX</fullName>
    </recommendedName>
</protein>
<proteinExistence type="predicted"/>
<evidence type="ECO:0000313" key="2">
    <source>
        <dbReference type="Proteomes" id="UP001169764"/>
    </source>
</evidence>
<organism evidence="1 2">
    <name type="scientific">Sphingomonas natans</name>
    <dbReference type="NCBI Taxonomy" id="3063330"/>
    <lineage>
        <taxon>Bacteria</taxon>
        <taxon>Pseudomonadati</taxon>
        <taxon>Pseudomonadota</taxon>
        <taxon>Alphaproteobacteria</taxon>
        <taxon>Sphingomonadales</taxon>
        <taxon>Sphingomonadaceae</taxon>
        <taxon>Sphingomonas</taxon>
    </lineage>
</organism>
<reference evidence="1" key="1">
    <citation type="submission" date="2023-07" db="EMBL/GenBank/DDBJ databases">
        <authorList>
            <person name="Kim M."/>
        </authorList>
    </citation>
    <scope>NUCLEOTIDE SEQUENCE</scope>
    <source>
        <strain evidence="1">BIUV-7</strain>
    </source>
</reference>
<comment type="caution">
    <text evidence="1">The sequence shown here is derived from an EMBL/GenBank/DDBJ whole genome shotgun (WGS) entry which is preliminary data.</text>
</comment>
<dbReference type="Proteomes" id="UP001169764">
    <property type="component" value="Unassembled WGS sequence"/>
</dbReference>
<name>A0ABT8Y4P9_9SPHN</name>
<accession>A0ABT8Y4P9</accession>
<sequence>MIAAQPQLSRSEWQAVSIAFKDVAQCGCTSNREPGKLRKFYGVLTGNRAPRPLADQRLEAIRSFVCSTRRSRKPAEALVPSLRDQGFSPAQVDALALLSL</sequence>
<keyword evidence="2" id="KW-1185">Reference proteome</keyword>
<evidence type="ECO:0008006" key="3">
    <source>
        <dbReference type="Google" id="ProtNLM"/>
    </source>
</evidence>
<dbReference type="EMBL" id="JAUOTP010000001">
    <property type="protein sequence ID" value="MDO6413283.1"/>
    <property type="molecule type" value="Genomic_DNA"/>
</dbReference>
<evidence type="ECO:0000313" key="1">
    <source>
        <dbReference type="EMBL" id="MDO6413283.1"/>
    </source>
</evidence>